<dbReference type="EMBL" id="CASHSV030000024">
    <property type="protein sequence ID" value="CAJ2639118.1"/>
    <property type="molecule type" value="Genomic_DNA"/>
</dbReference>
<proteinExistence type="predicted"/>
<comment type="caution">
    <text evidence="1">The sequence shown here is derived from an EMBL/GenBank/DDBJ whole genome shotgun (WGS) entry which is preliminary data.</text>
</comment>
<protein>
    <submittedName>
        <fullName evidence="1">Uncharacterized protein</fullName>
    </submittedName>
</protein>
<organism evidence="1 2">
    <name type="scientific">Trifolium pratense</name>
    <name type="common">Red clover</name>
    <dbReference type="NCBI Taxonomy" id="57577"/>
    <lineage>
        <taxon>Eukaryota</taxon>
        <taxon>Viridiplantae</taxon>
        <taxon>Streptophyta</taxon>
        <taxon>Embryophyta</taxon>
        <taxon>Tracheophyta</taxon>
        <taxon>Spermatophyta</taxon>
        <taxon>Magnoliopsida</taxon>
        <taxon>eudicotyledons</taxon>
        <taxon>Gunneridae</taxon>
        <taxon>Pentapetalae</taxon>
        <taxon>rosids</taxon>
        <taxon>fabids</taxon>
        <taxon>Fabales</taxon>
        <taxon>Fabaceae</taxon>
        <taxon>Papilionoideae</taxon>
        <taxon>50 kb inversion clade</taxon>
        <taxon>NPAAA clade</taxon>
        <taxon>Hologalegina</taxon>
        <taxon>IRL clade</taxon>
        <taxon>Trifolieae</taxon>
        <taxon>Trifolium</taxon>
    </lineage>
</organism>
<gene>
    <name evidence="1" type="ORF">MILVUS5_LOCUS9196</name>
</gene>
<reference evidence="1" key="1">
    <citation type="submission" date="2023-10" db="EMBL/GenBank/DDBJ databases">
        <authorList>
            <person name="Rodriguez Cubillos JULIANA M."/>
            <person name="De Vega J."/>
        </authorList>
    </citation>
    <scope>NUCLEOTIDE SEQUENCE</scope>
</reference>
<dbReference type="Proteomes" id="UP001177021">
    <property type="component" value="Unassembled WGS sequence"/>
</dbReference>
<evidence type="ECO:0000313" key="1">
    <source>
        <dbReference type="EMBL" id="CAJ2639118.1"/>
    </source>
</evidence>
<accession>A0ACB0J4X3</accession>
<keyword evidence="2" id="KW-1185">Reference proteome</keyword>
<name>A0ACB0J4X3_TRIPR</name>
<evidence type="ECO:0000313" key="2">
    <source>
        <dbReference type="Proteomes" id="UP001177021"/>
    </source>
</evidence>
<sequence>MVRIGLPKSALFCGDKLGNLIWGVAQNFFLFVAMVIMTNGLHYFLKPYSQPRITSDIFVGVIFGNLGYVRDLFTEFNKTFGFIIDFGMMGYMFALGVEMDPYVLLQKPPRHVRVAYSGVGITFMLAAIVSPFNRFFPHLQRLLEYTTALSILLASTDSPALTRLLTQLKIGKSDIGKLVIASAMHSDFVCYCVLSVGYMFSPLPELCDDLNKPYLSKTSKMGLAVLGEVLFTLMFSPFFMSWVDEENPDGRPMKGPHLILSIAFVVLMCSSSVLAGFTPILSAFLVGVCFPREGRVSRWVITKINYLLNTIFFPIFFLWVGFEADLSQFEATRYRTWINIVVLITVSITGKISGALVSGAVQGFHWPEATAIGLLLTTKGHVHIYLAVKVMNCVATSKSNGIGMIIAIFFTVIYTPSVVAQIIRRAKKRVPTRHMVIQSLDPLSELRILLCVHGPHNAPASINFAEISKGAADPGILVYVTDMIELTNDISPTLETEEGLHTTTVKDREILDMREKITNAFQAHILDSGEGITLKRTLALSTITNMPHDICVLAEDMMVALVVLPFHRVQRQDGTLDGGNQGFRYVNRKVLRSAPCSVGILVDRGLGSFERLSRSQTKMNVAVIFIGGKDDREALAYASRVSQHPGVKLSVLRFLVDTSAESSRLAGYRIILPDQEKEMQLDDECFAEFYEKHVIGGKIAYAEKHLANAAETFSILKSFEGQYSLVILGREGGINSILTRGMNDWQQCPELGPIGDVLSGPDFSRTISVLIIQQHKVTGQIDGLDDDFSIMSYNKYG</sequence>